<name>A0ABV3JE70_9ACTN</name>
<evidence type="ECO:0000313" key="2">
    <source>
        <dbReference type="Proteomes" id="UP001552527"/>
    </source>
</evidence>
<dbReference type="EMBL" id="JBFATE010000005">
    <property type="protein sequence ID" value="MEV5246433.1"/>
    <property type="molecule type" value="Genomic_DNA"/>
</dbReference>
<accession>A0ABV3JE70</accession>
<sequence length="148" mass="16454">MRGVQDVVVDVSAQLTEEGGVTMGLVLFPADGDVTSPDVEWAYSGFAMFRRWLAQIEGFVLDDMEGFDGERPWSSVRTTLQPLLDHPDDRGELTPAQCAVLLPRLEEIRDHPVSDGGDPDVRQHIEDIGRLITVLRICVAKDVELYFG</sequence>
<gene>
    <name evidence="1" type="ORF">AB0K95_14335</name>
</gene>
<protein>
    <submittedName>
        <fullName evidence="1">Uncharacterized protein</fullName>
    </submittedName>
</protein>
<reference evidence="1 2" key="1">
    <citation type="submission" date="2024-06" db="EMBL/GenBank/DDBJ databases">
        <title>The Natural Products Discovery Center: Release of the First 8490 Sequenced Strains for Exploring Actinobacteria Biosynthetic Diversity.</title>
        <authorList>
            <person name="Kalkreuter E."/>
            <person name="Kautsar S.A."/>
            <person name="Yang D."/>
            <person name="Bader C.D."/>
            <person name="Teijaro C.N."/>
            <person name="Fluegel L."/>
            <person name="Davis C.M."/>
            <person name="Simpson J.R."/>
            <person name="Lauterbach L."/>
            <person name="Steele A.D."/>
            <person name="Gui C."/>
            <person name="Meng S."/>
            <person name="Li G."/>
            <person name="Viehrig K."/>
            <person name="Ye F."/>
            <person name="Su P."/>
            <person name="Kiefer A.F."/>
            <person name="Nichols A."/>
            <person name="Cepeda A.J."/>
            <person name="Yan W."/>
            <person name="Fan B."/>
            <person name="Jiang Y."/>
            <person name="Adhikari A."/>
            <person name="Zheng C.-J."/>
            <person name="Schuster L."/>
            <person name="Cowan T.M."/>
            <person name="Smanski M.J."/>
            <person name="Chevrette M.G."/>
            <person name="De Carvalho L.P.S."/>
            <person name="Shen B."/>
        </authorList>
    </citation>
    <scope>NUCLEOTIDE SEQUENCE [LARGE SCALE GENOMIC DNA]</scope>
    <source>
        <strain evidence="1 2">NPDC052768</strain>
    </source>
</reference>
<organism evidence="1 2">
    <name type="scientific">Streptomyces werraensis</name>
    <dbReference type="NCBI Taxonomy" id="68284"/>
    <lineage>
        <taxon>Bacteria</taxon>
        <taxon>Bacillati</taxon>
        <taxon>Actinomycetota</taxon>
        <taxon>Actinomycetes</taxon>
        <taxon>Kitasatosporales</taxon>
        <taxon>Streptomycetaceae</taxon>
        <taxon>Streptomyces</taxon>
    </lineage>
</organism>
<dbReference type="Proteomes" id="UP001552527">
    <property type="component" value="Unassembled WGS sequence"/>
</dbReference>
<comment type="caution">
    <text evidence="1">The sequence shown here is derived from an EMBL/GenBank/DDBJ whole genome shotgun (WGS) entry which is preliminary data.</text>
</comment>
<keyword evidence="2" id="KW-1185">Reference proteome</keyword>
<evidence type="ECO:0000313" key="1">
    <source>
        <dbReference type="EMBL" id="MEV5246433.1"/>
    </source>
</evidence>
<proteinExistence type="predicted"/>
<dbReference type="RefSeq" id="WP_364021688.1">
    <property type="nucleotide sequence ID" value="NZ_JBFATD010000008.1"/>
</dbReference>